<gene>
    <name evidence="2" type="ORF">LDLAKGPJ_00024</name>
</gene>
<proteinExistence type="predicted"/>
<feature type="region of interest" description="Disordered" evidence="1">
    <location>
        <begin position="108"/>
        <end position="128"/>
    </location>
</feature>
<evidence type="ECO:0000313" key="2">
    <source>
        <dbReference type="EMBL" id="WAE39448.1"/>
    </source>
</evidence>
<organism evidence="2 3">
    <name type="scientific">Methanophagales virus GBV301</name>
    <dbReference type="NCBI Taxonomy" id="2999280"/>
    <lineage>
        <taxon>Viruses</taxon>
        <taxon>Duplodnaviria</taxon>
        <taxon>Heunggongvirae</taxon>
        <taxon>Uroviricota</taxon>
        <taxon>Caudoviricetes</taxon>
        <taxon>Nakonvirales</taxon>
        <taxon>Ekchuahviridae</taxon>
        <taxon>Kukulkanvirus</taxon>
        <taxon>Kukulkanvirus guaymasense</taxon>
    </lineage>
</organism>
<reference evidence="2 3" key="1">
    <citation type="submission" date="2022-10" db="EMBL/GenBank/DDBJ databases">
        <title>Evolutionary Diversification of Methanotrophic Ca. Methanophagales (ANME-1) and Their Expansive Virome.</title>
        <authorList>
            <person name="Laso-Perez R."/>
            <person name="Wu F."/>
            <person name="Cremiere A."/>
            <person name="Speth D.R."/>
            <person name="Magyar J.S."/>
            <person name="Krupovic M."/>
            <person name="Orphan V.J."/>
        </authorList>
    </citation>
    <scope>NUCLEOTIDE SEQUENCE [LARGE SCALE GENOMIC DNA]</scope>
</reference>
<name>A0A9E8VBF4_9CAUD</name>
<keyword evidence="3" id="KW-1185">Reference proteome</keyword>
<accession>A0A9E8VBF4</accession>
<evidence type="ECO:0000256" key="1">
    <source>
        <dbReference type="SAM" id="MobiDB-lite"/>
    </source>
</evidence>
<sequence>MALYNSSDERCEVIGMKVDLEKVSAAIGTVITSKEKTSSAKKLANSILSRLKKTNPTIARAALLLCLEELTNDLDIETKNDAIDNFLEELIEELFEEDEALDELFTFDDIPNVTPPSNSTPKPDPMYR</sequence>
<evidence type="ECO:0000313" key="3">
    <source>
        <dbReference type="Proteomes" id="UP001156259"/>
    </source>
</evidence>
<protein>
    <submittedName>
        <fullName evidence="2">Uncharacterized protein</fullName>
    </submittedName>
</protein>
<dbReference type="Proteomes" id="UP001156259">
    <property type="component" value="Segment"/>
</dbReference>
<dbReference type="EMBL" id="OP880252">
    <property type="protein sequence ID" value="WAE39448.1"/>
    <property type="molecule type" value="Genomic_DNA"/>
</dbReference>